<keyword evidence="1" id="KW-0347">Helicase</keyword>
<dbReference type="Gramene" id="KRH54627">
    <property type="protein sequence ID" value="KRH54627"/>
    <property type="gene ID" value="GLYMA_06G199300"/>
</dbReference>
<name>A0A0R0JR84_SOYBN</name>
<dbReference type="PANTHER" id="PTHR10492">
    <property type="match status" value="1"/>
</dbReference>
<keyword evidence="1" id="KW-0067">ATP-binding</keyword>
<dbReference type="STRING" id="3847.A0A0R0JR84"/>
<dbReference type="Gene3D" id="3.40.50.300">
    <property type="entry name" value="P-loop containing nucleotide triphosphate hydrolases"/>
    <property type="match status" value="1"/>
</dbReference>
<protein>
    <recommendedName>
        <fullName evidence="1">ATP-dependent DNA helicase</fullName>
        <ecNumber evidence="1">5.6.2.3</ecNumber>
    </recommendedName>
</protein>
<accession>A0A0R0JR84</accession>
<reference evidence="3 4" key="1">
    <citation type="journal article" date="2010" name="Nature">
        <title>Genome sequence of the palaeopolyploid soybean.</title>
        <authorList>
            <person name="Schmutz J."/>
            <person name="Cannon S.B."/>
            <person name="Schlueter J."/>
            <person name="Ma J."/>
            <person name="Mitros T."/>
            <person name="Nelson W."/>
            <person name="Hyten D.L."/>
            <person name="Song Q."/>
            <person name="Thelen J.J."/>
            <person name="Cheng J."/>
            <person name="Xu D."/>
            <person name="Hellsten U."/>
            <person name="May G.D."/>
            <person name="Yu Y."/>
            <person name="Sakurai T."/>
            <person name="Umezawa T."/>
            <person name="Bhattacharyya M.K."/>
            <person name="Sandhu D."/>
            <person name="Valliyodan B."/>
            <person name="Lindquist E."/>
            <person name="Peto M."/>
            <person name="Grant D."/>
            <person name="Shu S."/>
            <person name="Goodstein D."/>
            <person name="Barry K."/>
            <person name="Futrell-Griggs M."/>
            <person name="Abernathy B."/>
            <person name="Du J."/>
            <person name="Tian Z."/>
            <person name="Zhu L."/>
            <person name="Gill N."/>
            <person name="Joshi T."/>
            <person name="Libault M."/>
            <person name="Sethuraman A."/>
            <person name="Zhang X.-C."/>
            <person name="Shinozaki K."/>
            <person name="Nguyen H.T."/>
            <person name="Wing R.A."/>
            <person name="Cregan P."/>
            <person name="Specht J."/>
            <person name="Grimwood J."/>
            <person name="Rokhsar D."/>
            <person name="Stacey G."/>
            <person name="Shoemaker R.C."/>
            <person name="Jackson S.A."/>
        </authorList>
    </citation>
    <scope>NUCLEOTIDE SEQUENCE</scope>
    <source>
        <strain evidence="4">cv. Williams 82</strain>
        <tissue evidence="3">Callus</tissue>
    </source>
</reference>
<reference evidence="3" key="3">
    <citation type="submission" date="2018-07" db="EMBL/GenBank/DDBJ databases">
        <title>WGS assembly of Glycine max.</title>
        <authorList>
            <person name="Schmutz J."/>
            <person name="Cannon S."/>
            <person name="Schlueter J."/>
            <person name="Ma J."/>
            <person name="Mitros T."/>
            <person name="Nelson W."/>
            <person name="Hyten D."/>
            <person name="Song Q."/>
            <person name="Thelen J."/>
            <person name="Cheng J."/>
            <person name="Xu D."/>
            <person name="Hellsten U."/>
            <person name="May G."/>
            <person name="Yu Y."/>
            <person name="Sakurai T."/>
            <person name="Umezawa T."/>
            <person name="Bhattacharyya M."/>
            <person name="Sandhu D."/>
            <person name="Valliyodan B."/>
            <person name="Lindquist E."/>
            <person name="Peto M."/>
            <person name="Grant D."/>
            <person name="Shu S."/>
            <person name="Goodstein D."/>
            <person name="Barry K."/>
            <person name="Futrell-Griggs M."/>
            <person name="Abernathy B."/>
            <person name="Du J."/>
            <person name="Tian Z."/>
            <person name="Zhu L."/>
            <person name="Gill N."/>
            <person name="Joshi T."/>
            <person name="Libault M."/>
            <person name="Sethuraman A."/>
            <person name="Zhang X."/>
            <person name="Shinozaki K."/>
            <person name="Nguyen H."/>
            <person name="Wing R."/>
            <person name="Cregan P."/>
            <person name="Specht J."/>
            <person name="Grimwood J."/>
            <person name="Rokhsar D."/>
            <person name="Stacey G."/>
            <person name="Shoemaker R."/>
            <person name="Jackson S."/>
        </authorList>
    </citation>
    <scope>NUCLEOTIDE SEQUENCE</scope>
    <source>
        <tissue evidence="3">Callus</tissue>
    </source>
</reference>
<keyword evidence="1" id="KW-0547">Nucleotide-binding</keyword>
<keyword evidence="5" id="KW-1185">Reference proteome</keyword>
<comment type="similarity">
    <text evidence="1">Belongs to the helicase family.</text>
</comment>
<comment type="cofactor">
    <cofactor evidence="1">
        <name>Mg(2+)</name>
        <dbReference type="ChEBI" id="CHEBI:18420"/>
    </cofactor>
</comment>
<gene>
    <name evidence="3" type="ORF">GLYMA_06G199300</name>
</gene>
<dbReference type="AlphaFoldDB" id="A0A0R0JR84"/>
<dbReference type="SUPFAM" id="SSF52540">
    <property type="entry name" value="P-loop containing nucleoside triphosphate hydrolases"/>
    <property type="match status" value="1"/>
</dbReference>
<dbReference type="EC" id="5.6.2.3" evidence="1"/>
<evidence type="ECO:0000259" key="2">
    <source>
        <dbReference type="Pfam" id="PF05970"/>
    </source>
</evidence>
<dbReference type="EMBL" id="CM000839">
    <property type="protein sequence ID" value="KRH54627.2"/>
    <property type="molecule type" value="Genomic_DNA"/>
</dbReference>
<dbReference type="InterPro" id="IPR027417">
    <property type="entry name" value="P-loop_NTPase"/>
</dbReference>
<dbReference type="Pfam" id="PF05970">
    <property type="entry name" value="PIF1"/>
    <property type="match status" value="1"/>
</dbReference>
<dbReference type="GO" id="GO:0016787">
    <property type="term" value="F:hydrolase activity"/>
    <property type="evidence" value="ECO:0007669"/>
    <property type="project" value="UniProtKB-KW"/>
</dbReference>
<dbReference type="GO" id="GO:0006310">
    <property type="term" value="P:DNA recombination"/>
    <property type="evidence" value="ECO:0007669"/>
    <property type="project" value="UniProtKB-KW"/>
</dbReference>
<accession>A0A2K7KC25</accession>
<proteinExistence type="inferred from homology"/>
<comment type="catalytic activity">
    <reaction evidence="1">
        <text>ATP + H2O = ADP + phosphate + H(+)</text>
        <dbReference type="Rhea" id="RHEA:13065"/>
        <dbReference type="ChEBI" id="CHEBI:15377"/>
        <dbReference type="ChEBI" id="CHEBI:15378"/>
        <dbReference type="ChEBI" id="CHEBI:30616"/>
        <dbReference type="ChEBI" id="CHEBI:43474"/>
        <dbReference type="ChEBI" id="CHEBI:456216"/>
        <dbReference type="EC" id="5.6.2.3"/>
    </reaction>
</comment>
<reference evidence="4" key="2">
    <citation type="submission" date="2018-02" db="UniProtKB">
        <authorList>
            <consortium name="EnsemblPlants"/>
        </authorList>
    </citation>
    <scope>IDENTIFICATION</scope>
    <source>
        <strain evidence="4">Williams 82</strain>
    </source>
</reference>
<evidence type="ECO:0000313" key="5">
    <source>
        <dbReference type="Proteomes" id="UP000008827"/>
    </source>
</evidence>
<keyword evidence="1" id="KW-0227">DNA damage</keyword>
<keyword evidence="1" id="KW-0233">DNA recombination</keyword>
<evidence type="ECO:0000256" key="1">
    <source>
        <dbReference type="RuleBase" id="RU363044"/>
    </source>
</evidence>
<dbReference type="Proteomes" id="UP000008827">
    <property type="component" value="Chromosome 6"/>
</dbReference>
<dbReference type="GO" id="GO:0005524">
    <property type="term" value="F:ATP binding"/>
    <property type="evidence" value="ECO:0007669"/>
    <property type="project" value="UniProtKB-KW"/>
</dbReference>
<keyword evidence="1" id="KW-0378">Hydrolase</keyword>
<keyword evidence="1" id="KW-0234">DNA repair</keyword>
<dbReference type="GO" id="GO:0000723">
    <property type="term" value="P:telomere maintenance"/>
    <property type="evidence" value="ECO:0007669"/>
    <property type="project" value="InterPro"/>
</dbReference>
<dbReference type="EnsemblPlants" id="KRH54627">
    <property type="protein sequence ID" value="KRH54627"/>
    <property type="gene ID" value="GLYMA_06G199300"/>
</dbReference>
<organism evidence="3">
    <name type="scientific">Glycine max</name>
    <name type="common">Soybean</name>
    <name type="synonym">Glycine hispida</name>
    <dbReference type="NCBI Taxonomy" id="3847"/>
    <lineage>
        <taxon>Eukaryota</taxon>
        <taxon>Viridiplantae</taxon>
        <taxon>Streptophyta</taxon>
        <taxon>Embryophyta</taxon>
        <taxon>Tracheophyta</taxon>
        <taxon>Spermatophyta</taxon>
        <taxon>Magnoliopsida</taxon>
        <taxon>eudicotyledons</taxon>
        <taxon>Gunneridae</taxon>
        <taxon>Pentapetalae</taxon>
        <taxon>rosids</taxon>
        <taxon>fabids</taxon>
        <taxon>Fabales</taxon>
        <taxon>Fabaceae</taxon>
        <taxon>Papilionoideae</taxon>
        <taxon>50 kb inversion clade</taxon>
        <taxon>NPAAA clade</taxon>
        <taxon>indigoferoid/millettioid clade</taxon>
        <taxon>Phaseoleae</taxon>
        <taxon>Glycine</taxon>
        <taxon>Glycine subgen. Soja</taxon>
    </lineage>
</organism>
<sequence>MHVHSPAVERLYFHLENQQHVYWKDDQQIGEVLSKNTIKESMFTAWMHSNKIYSYGRDLTYHQYVSRFVYVAPGELFYLRMMLSTAKGAQSYSDIRTVNGLVYHTFREACFAKGFLGSDQEFISALQEANNWGIAHYLRKLFTWQWMADDIIFNHRKQGIRLTEKETIHLCLTEIENMLQANRRSLRDFLSIPYPIGYARNQHHNNLIHNEMAYDKEMLAKQYNTAYQLLTDEQKTIVDTIMSVVNTQSAAIYFLYGYGGTGKTFVWTTLSSGIRSHGGMFVQFLQVELLHYYCLLTAHSKFAIPVPATKNSTCNIHQGRELAELLKVTKLIVWDEAPMCHKFAFEALDKSLKDIMQNNLPFGGKIMVFGGDFRQILPIVPKGNRSDIVHITINASYIWDHCQILKLTKNMRLLSNAPRQPNNEELKQFSHWLLDIGDGKIGQYNDRFS</sequence>
<dbReference type="InParanoid" id="A0A0R0JR84"/>
<feature type="domain" description="DNA helicase Pif1-like DEAD-box helicase" evidence="2">
    <location>
        <begin position="230"/>
        <end position="446"/>
    </location>
</feature>
<dbReference type="PANTHER" id="PTHR10492:SF78">
    <property type="entry name" value="ATP-DEPENDENT DNA HELICASE"/>
    <property type="match status" value="1"/>
</dbReference>
<dbReference type="GO" id="GO:0043139">
    <property type="term" value="F:5'-3' DNA helicase activity"/>
    <property type="evidence" value="ECO:0007669"/>
    <property type="project" value="UniProtKB-EC"/>
</dbReference>
<evidence type="ECO:0000313" key="4">
    <source>
        <dbReference type="EnsemblPlants" id="KRH54627"/>
    </source>
</evidence>
<dbReference type="SMR" id="A0A0R0JR84"/>
<evidence type="ECO:0000313" key="3">
    <source>
        <dbReference type="EMBL" id="KRH54627.2"/>
    </source>
</evidence>
<dbReference type="GO" id="GO:0006281">
    <property type="term" value="P:DNA repair"/>
    <property type="evidence" value="ECO:0007669"/>
    <property type="project" value="UniProtKB-KW"/>
</dbReference>
<dbReference type="InterPro" id="IPR010285">
    <property type="entry name" value="DNA_helicase_pif1-like_DEAD"/>
</dbReference>